<evidence type="ECO:0000313" key="2">
    <source>
        <dbReference type="EMBL" id="CAG5130678.1"/>
    </source>
</evidence>
<accession>A0A8S3ZRT1</accession>
<evidence type="ECO:0000256" key="1">
    <source>
        <dbReference type="SAM" id="MobiDB-lite"/>
    </source>
</evidence>
<name>A0A8S3ZRT1_9EUPU</name>
<proteinExistence type="predicted"/>
<feature type="region of interest" description="Disordered" evidence="1">
    <location>
        <begin position="253"/>
        <end position="293"/>
    </location>
</feature>
<feature type="compositionally biased region" description="Low complexity" evidence="1">
    <location>
        <begin position="395"/>
        <end position="407"/>
    </location>
</feature>
<dbReference type="Proteomes" id="UP000678393">
    <property type="component" value="Unassembled WGS sequence"/>
</dbReference>
<feature type="region of interest" description="Disordered" evidence="1">
    <location>
        <begin position="162"/>
        <end position="185"/>
    </location>
</feature>
<protein>
    <submittedName>
        <fullName evidence="2">Uncharacterized protein</fullName>
    </submittedName>
</protein>
<dbReference type="OrthoDB" id="6095487at2759"/>
<dbReference type="PANTHER" id="PTHR14195">
    <property type="entry name" value="G PATCH DOMAIN CONTAINING PROTEIN 2"/>
    <property type="match status" value="1"/>
</dbReference>
<feature type="region of interest" description="Disordered" evidence="1">
    <location>
        <begin position="38"/>
        <end position="58"/>
    </location>
</feature>
<evidence type="ECO:0000313" key="3">
    <source>
        <dbReference type="Proteomes" id="UP000678393"/>
    </source>
</evidence>
<feature type="region of interest" description="Disordered" evidence="1">
    <location>
        <begin position="206"/>
        <end position="227"/>
    </location>
</feature>
<feature type="region of interest" description="Disordered" evidence="1">
    <location>
        <begin position="380"/>
        <end position="416"/>
    </location>
</feature>
<feature type="compositionally biased region" description="Low complexity" evidence="1">
    <location>
        <begin position="253"/>
        <end position="264"/>
    </location>
</feature>
<feature type="compositionally biased region" description="Basic and acidic residues" evidence="1">
    <location>
        <begin position="165"/>
        <end position="183"/>
    </location>
</feature>
<dbReference type="AlphaFoldDB" id="A0A8S3ZRT1"/>
<gene>
    <name evidence="2" type="ORF">CUNI_LOCUS16236</name>
</gene>
<reference evidence="2" key="1">
    <citation type="submission" date="2021-04" db="EMBL/GenBank/DDBJ databases">
        <authorList>
            <consortium name="Molecular Ecology Group"/>
        </authorList>
    </citation>
    <scope>NUCLEOTIDE SEQUENCE</scope>
</reference>
<feature type="compositionally biased region" description="Polar residues" evidence="1">
    <location>
        <begin position="44"/>
        <end position="56"/>
    </location>
</feature>
<organism evidence="2 3">
    <name type="scientific">Candidula unifasciata</name>
    <dbReference type="NCBI Taxonomy" id="100452"/>
    <lineage>
        <taxon>Eukaryota</taxon>
        <taxon>Metazoa</taxon>
        <taxon>Spiralia</taxon>
        <taxon>Lophotrochozoa</taxon>
        <taxon>Mollusca</taxon>
        <taxon>Gastropoda</taxon>
        <taxon>Heterobranchia</taxon>
        <taxon>Euthyneura</taxon>
        <taxon>Panpulmonata</taxon>
        <taxon>Eupulmonata</taxon>
        <taxon>Stylommatophora</taxon>
        <taxon>Helicina</taxon>
        <taxon>Helicoidea</taxon>
        <taxon>Geomitridae</taxon>
        <taxon>Candidula</taxon>
    </lineage>
</organism>
<sequence length="485" mass="54334">MESTIVKDFQNLRVFAQRNFIGMDELVQDLATALEETANVGRPGTSQAEGASSSTYPRRYVKKRRGIRRSSANNYYWKRGTISEASESSIDEQPMRDYAGNVIHSDSDDLAARQRIPKLTVPLVDSVPPVESDSFTENLSPLRPQRRRRRFKTMAVDSSPLTDHILSDADSGEKHLPRRRDDCPVTTAERSVCSLQRGLMSTSGSFSQSYPFMAGKRKRSSKSRTDYNTCSHTEILTHHKGAPFHVDRMEVASISQESSLSSSEFDSDLNGNNEDTREADDEQSDFFHEPGPACGIPDIVPWWENERVTDEPLCIHSDFERILTGTFAHLPKFTNQSFKARMGRLISGTGREIRLGRRKLKGKMPRYTVGRFLQDREHWSRMQGHHHQVSQLPASSSSCSSNNSSSNGHGVEFKRRKHVSRNVTAACGLEGMSSQCCELPAEANLNPKLLRPCGNSVVKNSHSPVLAVHRVTRKGLTEHITVSDS</sequence>
<comment type="caution">
    <text evidence="2">The sequence shown here is derived from an EMBL/GenBank/DDBJ whole genome shotgun (WGS) entry which is preliminary data.</text>
</comment>
<keyword evidence="3" id="KW-1185">Reference proteome</keyword>
<dbReference type="EMBL" id="CAJHNH020004190">
    <property type="protein sequence ID" value="CAG5130678.1"/>
    <property type="molecule type" value="Genomic_DNA"/>
</dbReference>
<dbReference type="InterPro" id="IPR051189">
    <property type="entry name" value="Splicing_assoc_domain"/>
</dbReference>